<dbReference type="PROSITE" id="PS51257">
    <property type="entry name" value="PROKAR_LIPOPROTEIN"/>
    <property type="match status" value="1"/>
</dbReference>
<evidence type="ECO:0000313" key="3">
    <source>
        <dbReference type="Proteomes" id="UP000190367"/>
    </source>
</evidence>
<dbReference type="PANTHER" id="PTHR38593">
    <property type="entry name" value="BLR2558 PROTEIN"/>
    <property type="match status" value="1"/>
</dbReference>
<proteinExistence type="predicted"/>
<gene>
    <name evidence="2" type="ORF">SAMN04488128_10669</name>
</gene>
<dbReference type="Proteomes" id="UP000190367">
    <property type="component" value="Unassembled WGS sequence"/>
</dbReference>
<feature type="domain" description="DUF4142" evidence="1">
    <location>
        <begin position="53"/>
        <end position="186"/>
    </location>
</feature>
<organism evidence="2 3">
    <name type="scientific">Chitinophaga eiseniae</name>
    <dbReference type="NCBI Taxonomy" id="634771"/>
    <lineage>
        <taxon>Bacteria</taxon>
        <taxon>Pseudomonadati</taxon>
        <taxon>Bacteroidota</taxon>
        <taxon>Chitinophagia</taxon>
        <taxon>Chitinophagales</taxon>
        <taxon>Chitinophagaceae</taxon>
        <taxon>Chitinophaga</taxon>
    </lineage>
</organism>
<dbReference type="Pfam" id="PF13628">
    <property type="entry name" value="DUF4142"/>
    <property type="match status" value="1"/>
</dbReference>
<dbReference type="EMBL" id="FUWZ01000006">
    <property type="protein sequence ID" value="SKA42979.1"/>
    <property type="molecule type" value="Genomic_DNA"/>
</dbReference>
<dbReference type="InterPro" id="IPR025419">
    <property type="entry name" value="DUF4142"/>
</dbReference>
<dbReference type="RefSeq" id="WP_078672442.1">
    <property type="nucleotide sequence ID" value="NZ_FUWZ01000006.1"/>
</dbReference>
<dbReference type="STRING" id="634771.SAMN04488128_10669"/>
<keyword evidence="3" id="KW-1185">Reference proteome</keyword>
<dbReference type="Gene3D" id="1.20.1260.10">
    <property type="match status" value="1"/>
</dbReference>
<dbReference type="OrthoDB" id="883203at2"/>
<accession>A0A1T4TS32</accession>
<protein>
    <submittedName>
        <fullName evidence="2">Putative membrane protein</fullName>
    </submittedName>
</protein>
<dbReference type="InterPro" id="IPR012347">
    <property type="entry name" value="Ferritin-like"/>
</dbReference>
<name>A0A1T4TS32_9BACT</name>
<evidence type="ECO:0000313" key="2">
    <source>
        <dbReference type="EMBL" id="SKA42979.1"/>
    </source>
</evidence>
<sequence length="190" mass="21008">MKRTTFFAVVMTGMWWLMSCGNGNIRSNARQATPADSAEAINNADKTVDSLSASFAVNAADDGMMEVALGKLAMEKATDPRVKAFATMSVNDRTRGNERLKLIAEKWKIALPATLSAAAQDHLEKLGKKSGKRFEKEYIAEMVDHHDQDLKRFDDAANNLGNVSLREWARKALPVIMVHLDSARAIRNSQ</sequence>
<dbReference type="AlphaFoldDB" id="A0A1T4TS32"/>
<dbReference type="PANTHER" id="PTHR38593:SF1">
    <property type="entry name" value="BLR2558 PROTEIN"/>
    <property type="match status" value="1"/>
</dbReference>
<reference evidence="3" key="1">
    <citation type="submission" date="2017-02" db="EMBL/GenBank/DDBJ databases">
        <authorList>
            <person name="Varghese N."/>
            <person name="Submissions S."/>
        </authorList>
    </citation>
    <scope>NUCLEOTIDE SEQUENCE [LARGE SCALE GENOMIC DNA]</scope>
    <source>
        <strain evidence="3">DSM 22224</strain>
    </source>
</reference>
<evidence type="ECO:0000259" key="1">
    <source>
        <dbReference type="Pfam" id="PF13628"/>
    </source>
</evidence>